<dbReference type="AlphaFoldDB" id="A0AAP0BSG8"/>
<evidence type="ECO:0008006" key="3">
    <source>
        <dbReference type="Google" id="ProtNLM"/>
    </source>
</evidence>
<keyword evidence="2" id="KW-1185">Reference proteome</keyword>
<name>A0AAP0BSG8_9ASPA</name>
<evidence type="ECO:0000313" key="1">
    <source>
        <dbReference type="EMBL" id="KAK8949090.1"/>
    </source>
</evidence>
<dbReference type="Gene3D" id="1.20.120.20">
    <property type="entry name" value="Apolipoprotein"/>
    <property type="match status" value="1"/>
</dbReference>
<dbReference type="EMBL" id="JBBWWQ010000004">
    <property type="protein sequence ID" value="KAK8949090.1"/>
    <property type="molecule type" value="Genomic_DNA"/>
</dbReference>
<reference evidence="1 2" key="1">
    <citation type="journal article" date="2022" name="Nat. Plants">
        <title>Genomes of leafy and leafless Platanthera orchids illuminate the evolution of mycoheterotrophy.</title>
        <authorList>
            <person name="Li M.H."/>
            <person name="Liu K.W."/>
            <person name="Li Z."/>
            <person name="Lu H.C."/>
            <person name="Ye Q.L."/>
            <person name="Zhang D."/>
            <person name="Wang J.Y."/>
            <person name="Li Y.F."/>
            <person name="Zhong Z.M."/>
            <person name="Liu X."/>
            <person name="Yu X."/>
            <person name="Liu D.K."/>
            <person name="Tu X.D."/>
            <person name="Liu B."/>
            <person name="Hao Y."/>
            <person name="Liao X.Y."/>
            <person name="Jiang Y.T."/>
            <person name="Sun W.H."/>
            <person name="Chen J."/>
            <person name="Chen Y.Q."/>
            <person name="Ai Y."/>
            <person name="Zhai J.W."/>
            <person name="Wu S.S."/>
            <person name="Zhou Z."/>
            <person name="Hsiao Y.Y."/>
            <person name="Wu W.L."/>
            <person name="Chen Y.Y."/>
            <person name="Lin Y.F."/>
            <person name="Hsu J.L."/>
            <person name="Li C.Y."/>
            <person name="Wang Z.W."/>
            <person name="Zhao X."/>
            <person name="Zhong W.Y."/>
            <person name="Ma X.K."/>
            <person name="Ma L."/>
            <person name="Huang J."/>
            <person name="Chen G.Z."/>
            <person name="Huang M.Z."/>
            <person name="Huang L."/>
            <person name="Peng D.H."/>
            <person name="Luo Y.B."/>
            <person name="Zou S.Q."/>
            <person name="Chen S.P."/>
            <person name="Lan S."/>
            <person name="Tsai W.C."/>
            <person name="Van de Peer Y."/>
            <person name="Liu Z.J."/>
        </authorList>
    </citation>
    <scope>NUCLEOTIDE SEQUENCE [LARGE SCALE GENOMIC DNA]</scope>
    <source>
        <strain evidence="1">Lor287</strain>
    </source>
</reference>
<protein>
    <recommendedName>
        <fullName evidence="3">Late embryogenesis abundant protein</fullName>
    </recommendedName>
</protein>
<organism evidence="1 2">
    <name type="scientific">Platanthera zijinensis</name>
    <dbReference type="NCBI Taxonomy" id="2320716"/>
    <lineage>
        <taxon>Eukaryota</taxon>
        <taxon>Viridiplantae</taxon>
        <taxon>Streptophyta</taxon>
        <taxon>Embryophyta</taxon>
        <taxon>Tracheophyta</taxon>
        <taxon>Spermatophyta</taxon>
        <taxon>Magnoliopsida</taxon>
        <taxon>Liliopsida</taxon>
        <taxon>Asparagales</taxon>
        <taxon>Orchidaceae</taxon>
        <taxon>Orchidoideae</taxon>
        <taxon>Orchideae</taxon>
        <taxon>Orchidinae</taxon>
        <taxon>Platanthera</taxon>
    </lineage>
</organism>
<evidence type="ECO:0000313" key="2">
    <source>
        <dbReference type="Proteomes" id="UP001418222"/>
    </source>
</evidence>
<dbReference type="Proteomes" id="UP001418222">
    <property type="component" value="Unassembled WGS sequence"/>
</dbReference>
<sequence length="87" mass="8795">MAFYDQANNIIGKVQDTAAGAMDTTWNAAQTAKDKASDAIQAAVDGAGDGKDNTGGFFQQAGEQVKRAAQGTTETVKTALGLGGGNN</sequence>
<comment type="caution">
    <text evidence="1">The sequence shown here is derived from an EMBL/GenBank/DDBJ whole genome shotgun (WGS) entry which is preliminary data.</text>
</comment>
<accession>A0AAP0BSG8</accession>
<gene>
    <name evidence="1" type="ORF">KSP39_PZI005578</name>
</gene>
<proteinExistence type="predicted"/>